<evidence type="ECO:0000313" key="1">
    <source>
        <dbReference type="EMBL" id="AHF00129.1"/>
    </source>
</evidence>
<protein>
    <submittedName>
        <fullName evidence="1">Uncharacterized protein</fullName>
    </submittedName>
</protein>
<evidence type="ECO:0000313" key="2">
    <source>
        <dbReference type="Proteomes" id="UP000005289"/>
    </source>
</evidence>
<accession>W0DT23</accession>
<name>W0DT23_9GAMM</name>
<dbReference type="HOGENOM" id="CLU_993717_0_0_6"/>
<dbReference type="EMBL" id="CP007029">
    <property type="protein sequence ID" value="AHF00129.1"/>
    <property type="molecule type" value="Genomic_DNA"/>
</dbReference>
<dbReference type="SUPFAM" id="SSF55729">
    <property type="entry name" value="Acyl-CoA N-acyltransferases (Nat)"/>
    <property type="match status" value="1"/>
</dbReference>
<dbReference type="KEGG" id="tti:THITH_10040"/>
<dbReference type="Proteomes" id="UP000005289">
    <property type="component" value="Chromosome"/>
</dbReference>
<proteinExistence type="predicted"/>
<dbReference type="InterPro" id="IPR016181">
    <property type="entry name" value="Acyl_CoA_acyltransferase"/>
</dbReference>
<gene>
    <name evidence="1" type="ORF">THITH_10040</name>
</gene>
<sequence length="280" mass="31496">MPSALWRWKYRRSAALDAINVVGCTDDGEIQAHMGAQVYRDDWVHGSVSPWIHGCDVMVHPAMRGSPSLGGAYGGIVRALQNAIDARYPGGFCFGFPGERPFRLGERLDFYRPLHRMALAQRNCEGISPSRGLWPRLKRLPATEELADLNGRSTIHGIRRSAEYLHWRYDSHPARTYGTWVWRTGWRRFEGFVVEEGADHWTVVDVLGAAAPDRAALDRLASPARHAGRQALRWDADWTPNGVRGAEVRPTGIVCVWIRTPEGRCETPAPRFRPGDTDVF</sequence>
<dbReference type="STRING" id="713585.THITH_10040"/>
<reference evidence="1 2" key="1">
    <citation type="submission" date="2013-12" db="EMBL/GenBank/DDBJ databases">
        <authorList>
            <consortium name="DOE Joint Genome Institute"/>
            <person name="Muyzer G."/>
            <person name="Huntemann M."/>
            <person name="Han J."/>
            <person name="Chen A."/>
            <person name="Kyrpides N."/>
            <person name="Mavromatis K."/>
            <person name="Markowitz V."/>
            <person name="Palaniappan K."/>
            <person name="Ivanova N."/>
            <person name="Schaumberg A."/>
            <person name="Pati A."/>
            <person name="Liolios K."/>
            <person name="Nordberg H.P."/>
            <person name="Cantor M.N."/>
            <person name="Hua S.X."/>
            <person name="Woyke T."/>
        </authorList>
    </citation>
    <scope>NUCLEOTIDE SEQUENCE [LARGE SCALE GENOMIC DNA]</scope>
    <source>
        <strain evidence="1 2">ARh 1</strain>
    </source>
</reference>
<keyword evidence="2" id="KW-1185">Reference proteome</keyword>
<organism evidence="1 2">
    <name type="scientific">Thioalkalivibrio paradoxus ARh 1</name>
    <dbReference type="NCBI Taxonomy" id="713585"/>
    <lineage>
        <taxon>Bacteria</taxon>
        <taxon>Pseudomonadati</taxon>
        <taxon>Pseudomonadota</taxon>
        <taxon>Gammaproteobacteria</taxon>
        <taxon>Chromatiales</taxon>
        <taxon>Ectothiorhodospiraceae</taxon>
        <taxon>Thioalkalivibrio</taxon>
    </lineage>
</organism>
<dbReference type="AlphaFoldDB" id="W0DT23"/>